<dbReference type="EC" id="2.3.1.39" evidence="1"/>
<comment type="catalytic activity">
    <reaction evidence="4">
        <text>holo-[ACP] + malonyl-CoA = malonyl-[ACP] + CoA</text>
        <dbReference type="Rhea" id="RHEA:41792"/>
        <dbReference type="Rhea" id="RHEA-COMP:9623"/>
        <dbReference type="Rhea" id="RHEA-COMP:9685"/>
        <dbReference type="ChEBI" id="CHEBI:57287"/>
        <dbReference type="ChEBI" id="CHEBI:57384"/>
        <dbReference type="ChEBI" id="CHEBI:64479"/>
        <dbReference type="ChEBI" id="CHEBI:78449"/>
        <dbReference type="EC" id="2.3.1.39"/>
    </reaction>
</comment>
<dbReference type="SUPFAM" id="SSF55048">
    <property type="entry name" value="Probable ACP-binding domain of malonyl-CoA ACP transacylase"/>
    <property type="match status" value="1"/>
</dbReference>
<evidence type="ECO:0000256" key="1">
    <source>
        <dbReference type="ARBA" id="ARBA00013258"/>
    </source>
</evidence>
<evidence type="ECO:0000259" key="5">
    <source>
        <dbReference type="SMART" id="SM00827"/>
    </source>
</evidence>
<accession>A0ABY3RAK5</accession>
<dbReference type="Proteomes" id="UP001431010">
    <property type="component" value="Chromosome"/>
</dbReference>
<dbReference type="InterPro" id="IPR016035">
    <property type="entry name" value="Acyl_Trfase/lysoPLipase"/>
</dbReference>
<dbReference type="Pfam" id="PF00698">
    <property type="entry name" value="Acyl_transf_1"/>
    <property type="match status" value="1"/>
</dbReference>
<evidence type="ECO:0000313" key="6">
    <source>
        <dbReference type="EMBL" id="UFZ04097.1"/>
    </source>
</evidence>
<dbReference type="EMBL" id="CP088156">
    <property type="protein sequence ID" value="UFZ04097.1"/>
    <property type="molecule type" value="Genomic_DNA"/>
</dbReference>
<keyword evidence="2" id="KW-0808">Transferase</keyword>
<proteinExistence type="predicted"/>
<sequence>MAGLLTIFPGAGSQYPAMGRSLHDAYPVFRDTLSEAGDVLGMDITGLCIDRARGAELGSLRNAQLAVLAVSVATYRVMRAELKLAPHLALGHSLGEYAALCCAGAISFRATLEIISRREALIREDAASAAGTMTWVVNLGRSEVEEICSAASTPESRVYVSAYDHATQHSISGQTAAVTIAAKRLEAAGATLFPLRGSGPWHCALMANVAVRLRSVLDDYEFMPTRFPVISNLTARPYPSAPGEMRDLLARQLEMPLLLADSLRWAECQGTRAAVSPGPKEVMKFLVDKNSRRIRAYGLERAEQLAALRDALVLAPDDLGRVAANCLRSINTTPNHNHDPQAYRDLVVEPYRRLEAVYLERISSGTRLAMSDVAGMADTAEAILRAKRLPPDAVFDSTDRIWCGKFAAADVTAETAHV</sequence>
<organism evidence="6 7">
    <name type="scientific">Bradyrhizobium ontarionense</name>
    <dbReference type="NCBI Taxonomy" id="2898149"/>
    <lineage>
        <taxon>Bacteria</taxon>
        <taxon>Pseudomonadati</taxon>
        <taxon>Pseudomonadota</taxon>
        <taxon>Alphaproteobacteria</taxon>
        <taxon>Hyphomicrobiales</taxon>
        <taxon>Nitrobacteraceae</taxon>
        <taxon>Bradyrhizobium</taxon>
    </lineage>
</organism>
<dbReference type="Gene3D" id="3.30.70.250">
    <property type="entry name" value="Malonyl-CoA ACP transacylase, ACP-binding"/>
    <property type="match status" value="1"/>
</dbReference>
<dbReference type="PANTHER" id="PTHR42681:SF1">
    <property type="entry name" value="MALONYL-COA-ACYL CARRIER PROTEIN TRANSACYLASE, MITOCHONDRIAL"/>
    <property type="match status" value="1"/>
</dbReference>
<dbReference type="Gene3D" id="3.40.366.10">
    <property type="entry name" value="Malonyl-Coenzyme A Acyl Carrier Protein, domain 2"/>
    <property type="match status" value="1"/>
</dbReference>
<evidence type="ECO:0000256" key="4">
    <source>
        <dbReference type="ARBA" id="ARBA00048462"/>
    </source>
</evidence>
<protein>
    <recommendedName>
        <fullName evidence="1">[acyl-carrier-protein] S-malonyltransferase</fullName>
        <ecNumber evidence="1">2.3.1.39</ecNumber>
    </recommendedName>
</protein>
<keyword evidence="3" id="KW-0012">Acyltransferase</keyword>
<dbReference type="InterPro" id="IPR050858">
    <property type="entry name" value="Mal-CoA-ACP_Trans/PKS_FabD"/>
</dbReference>
<dbReference type="InterPro" id="IPR001227">
    <property type="entry name" value="Ac_transferase_dom_sf"/>
</dbReference>
<dbReference type="InterPro" id="IPR014043">
    <property type="entry name" value="Acyl_transferase_dom"/>
</dbReference>
<name>A0ABY3RAK5_9BRAD</name>
<dbReference type="SUPFAM" id="SSF52151">
    <property type="entry name" value="FabD/lysophospholipase-like"/>
    <property type="match status" value="1"/>
</dbReference>
<feature type="domain" description="Malonyl-CoA:ACP transacylase (MAT)" evidence="5">
    <location>
        <begin position="7"/>
        <end position="312"/>
    </location>
</feature>
<evidence type="ECO:0000256" key="3">
    <source>
        <dbReference type="ARBA" id="ARBA00023315"/>
    </source>
</evidence>
<evidence type="ECO:0000256" key="2">
    <source>
        <dbReference type="ARBA" id="ARBA00022679"/>
    </source>
</evidence>
<reference evidence="6" key="1">
    <citation type="journal article" date="2024" name="Antonie Van Leeuwenhoek">
        <title>Bradyrhizobium ontarionense sp. nov., a novel bacterial symbiont isolated from Aeschynomene indica (Indian jointvetch), harbours photosynthesis, nitrogen fixation and nitrous oxide (N2O) reductase genes.</title>
        <authorList>
            <person name="Bromfield E.S.P."/>
            <person name="Cloutier S."/>
        </authorList>
    </citation>
    <scope>NUCLEOTIDE SEQUENCE</scope>
    <source>
        <strain evidence="6">A19</strain>
    </source>
</reference>
<evidence type="ECO:0000313" key="7">
    <source>
        <dbReference type="Proteomes" id="UP001431010"/>
    </source>
</evidence>
<dbReference type="InterPro" id="IPR016036">
    <property type="entry name" value="Malonyl_transacylase_ACP-bd"/>
</dbReference>
<dbReference type="RefSeq" id="WP_231320109.1">
    <property type="nucleotide sequence ID" value="NZ_CP088156.1"/>
</dbReference>
<gene>
    <name evidence="6" type="ORF">LQG66_33720</name>
</gene>
<dbReference type="SMART" id="SM00827">
    <property type="entry name" value="PKS_AT"/>
    <property type="match status" value="1"/>
</dbReference>
<dbReference type="PANTHER" id="PTHR42681">
    <property type="entry name" value="MALONYL-COA-ACYL CARRIER PROTEIN TRANSACYLASE, MITOCHONDRIAL"/>
    <property type="match status" value="1"/>
</dbReference>
<keyword evidence="7" id="KW-1185">Reference proteome</keyword>